<name>M0BBY6_9EURY</name>
<dbReference type="Proteomes" id="UP000011560">
    <property type="component" value="Unassembled WGS sequence"/>
</dbReference>
<feature type="compositionally biased region" description="Acidic residues" evidence="1">
    <location>
        <begin position="14"/>
        <end position="31"/>
    </location>
</feature>
<dbReference type="InterPro" id="IPR055546">
    <property type="entry name" value="DUF7122"/>
</dbReference>
<proteinExistence type="predicted"/>
<dbReference type="PATRIC" id="fig|1227490.4.peg.3105"/>
<dbReference type="EMBL" id="AOIQ01000023">
    <property type="protein sequence ID" value="ELZ07164.1"/>
    <property type="molecule type" value="Genomic_DNA"/>
</dbReference>
<accession>M0BBY6</accession>
<evidence type="ECO:0000259" key="2">
    <source>
        <dbReference type="Pfam" id="PF23437"/>
    </source>
</evidence>
<gene>
    <name evidence="3" type="ORF">C479_15312</name>
</gene>
<organism evidence="3 4">
    <name type="scientific">Halovivax asiaticus JCM 14624</name>
    <dbReference type="NCBI Taxonomy" id="1227490"/>
    <lineage>
        <taxon>Archaea</taxon>
        <taxon>Methanobacteriati</taxon>
        <taxon>Methanobacteriota</taxon>
        <taxon>Stenosarchaea group</taxon>
        <taxon>Halobacteria</taxon>
        <taxon>Halobacteriales</taxon>
        <taxon>Natrialbaceae</taxon>
        <taxon>Halovivax</taxon>
    </lineage>
</organism>
<comment type="caution">
    <text evidence="3">The sequence shown here is derived from an EMBL/GenBank/DDBJ whole genome shotgun (WGS) entry which is preliminary data.</text>
</comment>
<evidence type="ECO:0000256" key="1">
    <source>
        <dbReference type="SAM" id="MobiDB-lite"/>
    </source>
</evidence>
<sequence>MADDERVTGADAADTADTEDAENAADTDAIDGELATNEGERFDRLPATSAERTVAGRVSRKEVLEYYDERFGIPPETFADYTFWEKGAGKIWVYAGEAPSPTAVESLGMLCLRTRQEHWKPTTDFVQRFGQHATECVIDLDPDAAARFVAGEDQELDWDGDWGYLIAAHEMAGEREPLGIGLYVYDELRSLIPKGRRRDL</sequence>
<evidence type="ECO:0000313" key="4">
    <source>
        <dbReference type="Proteomes" id="UP000011560"/>
    </source>
</evidence>
<dbReference type="Pfam" id="PF23437">
    <property type="entry name" value="DUF7122"/>
    <property type="match status" value="1"/>
</dbReference>
<dbReference type="RefSeq" id="WP_007704562.1">
    <property type="nucleotide sequence ID" value="NZ_AOIQ01000023.1"/>
</dbReference>
<keyword evidence="4" id="KW-1185">Reference proteome</keyword>
<evidence type="ECO:0000313" key="3">
    <source>
        <dbReference type="EMBL" id="ELZ07164.1"/>
    </source>
</evidence>
<protein>
    <recommendedName>
        <fullName evidence="2">DUF7122 domain-containing protein</fullName>
    </recommendedName>
</protein>
<dbReference type="AlphaFoldDB" id="M0BBY6"/>
<reference evidence="3 4" key="1">
    <citation type="journal article" date="2014" name="PLoS Genet.">
        <title>Phylogenetically driven sequencing of extremely halophilic archaea reveals strategies for static and dynamic osmo-response.</title>
        <authorList>
            <person name="Becker E.A."/>
            <person name="Seitzer P.M."/>
            <person name="Tritt A."/>
            <person name="Larsen D."/>
            <person name="Krusor M."/>
            <person name="Yao A.I."/>
            <person name="Wu D."/>
            <person name="Madern D."/>
            <person name="Eisen J.A."/>
            <person name="Darling A.E."/>
            <person name="Facciotti M.T."/>
        </authorList>
    </citation>
    <scope>NUCLEOTIDE SEQUENCE [LARGE SCALE GENOMIC DNA]</scope>
    <source>
        <strain evidence="3 4">JCM 14624</strain>
    </source>
</reference>
<feature type="domain" description="DUF7122" evidence="2">
    <location>
        <begin position="35"/>
        <end position="108"/>
    </location>
</feature>
<dbReference type="STRING" id="1227490.C479_15312"/>
<feature type="region of interest" description="Disordered" evidence="1">
    <location>
        <begin position="1"/>
        <end position="41"/>
    </location>
</feature>